<evidence type="ECO:0000256" key="4">
    <source>
        <dbReference type="ARBA" id="ARBA00023163"/>
    </source>
</evidence>
<dbReference type="GO" id="GO:0003700">
    <property type="term" value="F:DNA-binding transcription factor activity"/>
    <property type="evidence" value="ECO:0007669"/>
    <property type="project" value="InterPro"/>
</dbReference>
<comment type="caution">
    <text evidence="6">The sequence shown here is derived from an EMBL/GenBank/DDBJ whole genome shotgun (WGS) entry which is preliminary data.</text>
</comment>
<feature type="domain" description="HTH lysR-type" evidence="5">
    <location>
        <begin position="1"/>
        <end position="58"/>
    </location>
</feature>
<evidence type="ECO:0000259" key="5">
    <source>
        <dbReference type="PROSITE" id="PS50931"/>
    </source>
</evidence>
<dbReference type="InterPro" id="IPR000847">
    <property type="entry name" value="LysR_HTH_N"/>
</dbReference>
<dbReference type="Pfam" id="PF03466">
    <property type="entry name" value="LysR_substrate"/>
    <property type="match status" value="1"/>
</dbReference>
<comment type="similarity">
    <text evidence="1">Belongs to the LysR transcriptional regulatory family.</text>
</comment>
<reference evidence="6 7" key="1">
    <citation type="submission" date="2017-03" db="EMBL/GenBank/DDBJ databases">
        <title>Lifting the veil on microbial sulfur biogeochemistry in mining wastewaters.</title>
        <authorList>
            <person name="Kantor R.S."/>
            <person name="Colenbrander Nelson T."/>
            <person name="Marshall S."/>
            <person name="Bennett D."/>
            <person name="Apte S."/>
            <person name="Camacho D."/>
            <person name="Thomas B.C."/>
            <person name="Warren L.A."/>
            <person name="Banfield J.F."/>
        </authorList>
    </citation>
    <scope>NUCLEOTIDE SEQUENCE [LARGE SCALE GENOMIC DNA]</scope>
    <source>
        <strain evidence="6">32-69-9</strain>
    </source>
</reference>
<dbReference type="Gene3D" id="1.10.10.10">
    <property type="entry name" value="Winged helix-like DNA-binding domain superfamily/Winged helix DNA-binding domain"/>
    <property type="match status" value="1"/>
</dbReference>
<evidence type="ECO:0000313" key="6">
    <source>
        <dbReference type="EMBL" id="OYX36174.1"/>
    </source>
</evidence>
<dbReference type="InterPro" id="IPR005119">
    <property type="entry name" value="LysR_subst-bd"/>
</dbReference>
<dbReference type="SUPFAM" id="SSF53850">
    <property type="entry name" value="Periplasmic binding protein-like II"/>
    <property type="match status" value="1"/>
</dbReference>
<dbReference type="InterPro" id="IPR036390">
    <property type="entry name" value="WH_DNA-bd_sf"/>
</dbReference>
<keyword evidence="2" id="KW-0805">Transcription regulation</keyword>
<proteinExistence type="inferred from homology"/>
<dbReference type="PROSITE" id="PS50931">
    <property type="entry name" value="HTH_LYSR"/>
    <property type="match status" value="1"/>
</dbReference>
<protein>
    <submittedName>
        <fullName evidence="6">LysR family transcriptional regulator</fullName>
    </submittedName>
</protein>
<dbReference type="PANTHER" id="PTHR30126:SF39">
    <property type="entry name" value="HTH-TYPE TRANSCRIPTIONAL REGULATOR CYSL"/>
    <property type="match status" value="1"/>
</dbReference>
<dbReference type="SUPFAM" id="SSF46785">
    <property type="entry name" value="Winged helix' DNA-binding domain"/>
    <property type="match status" value="1"/>
</dbReference>
<evidence type="ECO:0000256" key="1">
    <source>
        <dbReference type="ARBA" id="ARBA00009437"/>
    </source>
</evidence>
<dbReference type="EMBL" id="NCEB01000001">
    <property type="protein sequence ID" value="OYX36174.1"/>
    <property type="molecule type" value="Genomic_DNA"/>
</dbReference>
<evidence type="ECO:0000256" key="3">
    <source>
        <dbReference type="ARBA" id="ARBA00023125"/>
    </source>
</evidence>
<dbReference type="AlphaFoldDB" id="A0A258FW36"/>
<dbReference type="FunFam" id="1.10.10.10:FF:000001">
    <property type="entry name" value="LysR family transcriptional regulator"/>
    <property type="match status" value="1"/>
</dbReference>
<keyword evidence="4" id="KW-0804">Transcription</keyword>
<dbReference type="Pfam" id="PF00126">
    <property type="entry name" value="HTH_1"/>
    <property type="match status" value="1"/>
</dbReference>
<dbReference type="InterPro" id="IPR036388">
    <property type="entry name" value="WH-like_DNA-bd_sf"/>
</dbReference>
<evidence type="ECO:0000313" key="7">
    <source>
        <dbReference type="Proteomes" id="UP000215595"/>
    </source>
</evidence>
<dbReference type="Gene3D" id="3.40.190.290">
    <property type="match status" value="1"/>
</dbReference>
<sequence>MTLDQLRIFVAVAEREHVTRAAEALNLTQSAVSSAVTTLEARHGVALFDRVGRSIVLNAAGQVFLIEARAVLARAAAAQEALNDLGDLKRGRLSIQASQTIAGWWLPSRLAAFHACHAGIQIDVTIGNTRDVARAVIEGEAEVGLVEGELDEPVLSRTVLDHDELVLVVAAGHPQAQDGAARPDLKAMTWVLREPGSGTRSAFEAALAAHSLSVNDLDVAMSLPGNEAVAGAVEAGAGAAVVSRNVVAARLKAGILTTLPFDLPARPFWLLRHKQRYRSKAGDAFVSLLASRSPMA</sequence>
<dbReference type="GO" id="GO:0000976">
    <property type="term" value="F:transcription cis-regulatory region binding"/>
    <property type="evidence" value="ECO:0007669"/>
    <property type="project" value="TreeGrafter"/>
</dbReference>
<accession>A0A258FW36</accession>
<organism evidence="6 7">
    <name type="scientific">Brevundimonas subvibrioides</name>
    <dbReference type="NCBI Taxonomy" id="74313"/>
    <lineage>
        <taxon>Bacteria</taxon>
        <taxon>Pseudomonadati</taxon>
        <taxon>Pseudomonadota</taxon>
        <taxon>Alphaproteobacteria</taxon>
        <taxon>Caulobacterales</taxon>
        <taxon>Caulobacteraceae</taxon>
        <taxon>Brevundimonas</taxon>
    </lineage>
</organism>
<dbReference type="PANTHER" id="PTHR30126">
    <property type="entry name" value="HTH-TYPE TRANSCRIPTIONAL REGULATOR"/>
    <property type="match status" value="1"/>
</dbReference>
<name>A0A258FW36_9CAUL</name>
<dbReference type="Proteomes" id="UP000215595">
    <property type="component" value="Unassembled WGS sequence"/>
</dbReference>
<keyword evidence="3" id="KW-0238">DNA-binding</keyword>
<evidence type="ECO:0000256" key="2">
    <source>
        <dbReference type="ARBA" id="ARBA00023015"/>
    </source>
</evidence>
<dbReference type="PRINTS" id="PR00039">
    <property type="entry name" value="HTHLYSR"/>
</dbReference>
<gene>
    <name evidence="6" type="ORF">B7Z01_00560</name>
</gene>